<dbReference type="GO" id="GO:0005096">
    <property type="term" value="F:GTPase activator activity"/>
    <property type="evidence" value="ECO:0007669"/>
    <property type="project" value="UniProtKB-KW"/>
</dbReference>
<dbReference type="InterPro" id="IPR036034">
    <property type="entry name" value="PDZ_sf"/>
</dbReference>
<feature type="compositionally biased region" description="Low complexity" evidence="9">
    <location>
        <begin position="129"/>
        <end position="138"/>
    </location>
</feature>
<dbReference type="Pfam" id="PF17838">
    <property type="entry name" value="PH_16"/>
    <property type="match status" value="1"/>
</dbReference>
<evidence type="ECO:0000313" key="14">
    <source>
        <dbReference type="Proteomes" id="UP000261620"/>
    </source>
</evidence>
<feature type="domain" description="PH" evidence="10">
    <location>
        <begin position="905"/>
        <end position="1021"/>
    </location>
</feature>
<dbReference type="InterPro" id="IPR035899">
    <property type="entry name" value="DBL_dom_sf"/>
</dbReference>
<dbReference type="InterPro" id="IPR001478">
    <property type="entry name" value="PDZ"/>
</dbReference>
<feature type="region of interest" description="Disordered" evidence="9">
    <location>
        <begin position="1023"/>
        <end position="1083"/>
    </location>
</feature>
<keyword evidence="5" id="KW-0597">Phosphoprotein</keyword>
<dbReference type="FunFam" id="2.30.42.10:FF:000033">
    <property type="entry name" value="Rho guanine nucleotide exchange factor (GEF) 11"/>
    <property type="match status" value="1"/>
</dbReference>
<dbReference type="InterPro" id="IPR015212">
    <property type="entry name" value="RGS-like_dom"/>
</dbReference>
<dbReference type="Pfam" id="PF00595">
    <property type="entry name" value="PDZ"/>
    <property type="match status" value="1"/>
</dbReference>
<dbReference type="InterPro" id="IPR011993">
    <property type="entry name" value="PH-like_dom_sf"/>
</dbReference>
<dbReference type="PANTHER" id="PTHR45872:SF1">
    <property type="entry name" value="RHO GUANINE NUCLEOTIDE EXCHANGE FACTOR 11"/>
    <property type="match status" value="1"/>
</dbReference>
<feature type="compositionally biased region" description="Polar residues" evidence="9">
    <location>
        <begin position="1313"/>
        <end position="1333"/>
    </location>
</feature>
<reference evidence="13" key="1">
    <citation type="submission" date="2025-08" db="UniProtKB">
        <authorList>
            <consortium name="Ensembl"/>
        </authorList>
    </citation>
    <scope>IDENTIFICATION</scope>
</reference>
<proteinExistence type="predicted"/>
<dbReference type="InterPro" id="IPR000219">
    <property type="entry name" value="DH_dom"/>
</dbReference>
<dbReference type="SMART" id="SM00233">
    <property type="entry name" value="PH"/>
    <property type="match status" value="1"/>
</dbReference>
<dbReference type="PROSITE" id="PS50106">
    <property type="entry name" value="PDZ"/>
    <property type="match status" value="1"/>
</dbReference>
<dbReference type="SUPFAM" id="SSF50156">
    <property type="entry name" value="PDZ domain-like"/>
    <property type="match status" value="1"/>
</dbReference>
<keyword evidence="4" id="KW-0963">Cytoplasm</keyword>
<evidence type="ECO:0000256" key="5">
    <source>
        <dbReference type="ARBA" id="ARBA00022553"/>
    </source>
</evidence>
<dbReference type="PROSITE" id="PS00741">
    <property type="entry name" value="DH_1"/>
    <property type="match status" value="1"/>
</dbReference>
<dbReference type="Pfam" id="PF00621">
    <property type="entry name" value="RhoGEF"/>
    <property type="match status" value="1"/>
</dbReference>
<feature type="region of interest" description="Disordered" evidence="9">
    <location>
        <begin position="1105"/>
        <end position="1137"/>
    </location>
</feature>
<dbReference type="CDD" id="cd23069">
    <property type="entry name" value="PDZ_ARHGEF11-12-like"/>
    <property type="match status" value="1"/>
</dbReference>
<dbReference type="Gene3D" id="1.20.900.10">
    <property type="entry name" value="Dbl homology (DH) domain"/>
    <property type="match status" value="1"/>
</dbReference>
<keyword evidence="8" id="KW-0472">Membrane</keyword>
<evidence type="ECO:0000256" key="7">
    <source>
        <dbReference type="ARBA" id="ARBA00023054"/>
    </source>
</evidence>
<feature type="domain" description="PDZ" evidence="12">
    <location>
        <begin position="50"/>
        <end position="114"/>
    </location>
</feature>
<evidence type="ECO:0000256" key="4">
    <source>
        <dbReference type="ARBA" id="ARBA00022490"/>
    </source>
</evidence>
<keyword evidence="14" id="KW-1185">Reference proteome</keyword>
<dbReference type="GO" id="GO:0001664">
    <property type="term" value="F:G protein-coupled receptor binding"/>
    <property type="evidence" value="ECO:0007669"/>
    <property type="project" value="TreeGrafter"/>
</dbReference>
<dbReference type="Gene3D" id="1.10.167.10">
    <property type="entry name" value="Regulator of G-protein Signalling 4, domain 2"/>
    <property type="match status" value="1"/>
</dbReference>
<dbReference type="FunFam" id="1.20.900.10:FF:000006">
    <property type="entry name" value="Rho guanine nucleotide exchange factor (GEF) 11"/>
    <property type="match status" value="1"/>
</dbReference>
<keyword evidence="3" id="KW-0343">GTPase activation</keyword>
<sequence length="1357" mass="150351">MSVRQPTSTLDRLSSLTIGDSDRKSSAIQQREPAADIPVESTGQGLVQRCVVVQKDQLGFGFTVCGERVKLVQNVRPGGAAVKAGVQEGDRIIKVNGSLVSSMSHQEVVKLIKSGTYVALTLQGPPPSAASLPLEPLPTDLAPNQRTFLGGEAPPSPPPPLPSGLSSTPSQRITRPKPLQDPEVQKHATQILRKMLEQEEAELQDLMEEQLKNPSPSLEERIESAKRRAHQVRVKIQQDVEGTRSESVIGYVIAGEGRLLMDSSEGDVEACESPHSSPSSIFRTPQHRRQNSDTHTLSDSGGKAQIIGPEEEDEEDDGYAFNEMDGPFQDLELLKSRPAHMAVFMRYVFTQLLDPNPLLFYLSVEAYLGSSPKDARALAPQICSHFLDPDAPLKIKVREEYLTDIENRLHAQEDIRGPLSELQQQVLPDIQNQIQDYRNKQMMGLGSLFGEGDLQLLDGDPVKERQVVDRQVTALWEILSKHEEDRSSPLASAVLLYLRHSGIKLRDSKVFPGLSTEKEKWLAFLKTKKLSGTKKEKDGEDKKRNPILKYIGKPRNTSHPTVSVRLARSESLKAQGEGRRRGIVSGTETVPRSRSDVDMEDCGEEREGPGLRPLQHSASSSASSSSARSLENPTPPYTPRSRRRSVDSPLALLPDLAALEDEVCDGQNWQDTVPPQLLATLTPREVDRQAVIYELFTTEASHLRTLRVLDKVFFQKMRSVLNSDELACIFPNLPQVYELHASLCEAMKKRRETPIVQDIGDVMLARFEGPAGDEFQEQASQLCSQQSQALELIKNKQRKDPRFAHIIQECEASRHCRRLQLKDLLVSEMQRLTKYPLLLDNIIKHTDAGTSDLSSLQCAQACCRGILQAVNEVVRETEHRQRLSQYQRRLDAAPPFKSLDFSMKRMIHEGPLTWRVSKDKQIEIQALLLSDCLVLLQRGPDDRLQLRYHSHWLGRGGGGSGESKTSFSPLVKLDSLLVRSVATDNKALYVISTTERQIYELVAGTSSEKNTWKDLLEKTISSAGGSSPLINHGSMPISCASEENSERPDRADECAPPPRTHSPSDIVLSASPTSDQSERKGAGLAEAALQDVKTLRQLILQDLEEDGWNHDSDDTPTNEMANERNPLAERQPAESLETVLQYSTDKWEAEPGEIQPSDMEQSSVQVVRKAVVAGPSSSSVPDDITDDVALPFNQSSKPRGNTFYLVMPTEYGESATDDPPTPTASNFPQTPEEALLAQTQTEEDTPTGGPDNAEDTQPERAEETSQSHAAHQSHVIKNVDEIFLTIEGLMSKLRQLKEIENAHHKLLKNLRETSVSQESEDQQCPSATVSRTPSLDRGSMDGKEASPAEPKIQSTGF</sequence>
<dbReference type="GO" id="GO:0007186">
    <property type="term" value="P:G protein-coupled receptor signaling pathway"/>
    <property type="evidence" value="ECO:0007669"/>
    <property type="project" value="TreeGrafter"/>
</dbReference>
<evidence type="ECO:0000256" key="2">
    <source>
        <dbReference type="ARBA" id="ARBA00004496"/>
    </source>
</evidence>
<comment type="subcellular location">
    <subcellularLocation>
        <location evidence="2">Cytoplasm</location>
    </subcellularLocation>
    <subcellularLocation>
        <location evidence="1">Membrane</location>
    </subcellularLocation>
</comment>
<evidence type="ECO:0000256" key="1">
    <source>
        <dbReference type="ARBA" id="ARBA00004370"/>
    </source>
</evidence>
<accession>A0A3Q3WPI9</accession>
<dbReference type="InterPro" id="IPR044926">
    <property type="entry name" value="RGS_subdomain_2"/>
</dbReference>
<feature type="region of interest" description="Disordered" evidence="9">
    <location>
        <begin position="129"/>
        <end position="184"/>
    </location>
</feature>
<dbReference type="GO" id="GO:0005737">
    <property type="term" value="C:cytoplasm"/>
    <property type="evidence" value="ECO:0007669"/>
    <property type="project" value="UniProtKB-SubCell"/>
</dbReference>
<dbReference type="Pfam" id="PF09128">
    <property type="entry name" value="RGS-like"/>
    <property type="match status" value="1"/>
</dbReference>
<dbReference type="Gene3D" id="2.30.29.30">
    <property type="entry name" value="Pleckstrin-homology domain (PH domain)/Phosphotyrosine-binding domain (PTB)"/>
    <property type="match status" value="1"/>
</dbReference>
<organism evidence="13 14">
    <name type="scientific">Mola mola</name>
    <name type="common">Ocean sunfish</name>
    <name type="synonym">Tetraodon mola</name>
    <dbReference type="NCBI Taxonomy" id="94237"/>
    <lineage>
        <taxon>Eukaryota</taxon>
        <taxon>Metazoa</taxon>
        <taxon>Chordata</taxon>
        <taxon>Craniata</taxon>
        <taxon>Vertebrata</taxon>
        <taxon>Euteleostomi</taxon>
        <taxon>Actinopterygii</taxon>
        <taxon>Neopterygii</taxon>
        <taxon>Teleostei</taxon>
        <taxon>Neoteleostei</taxon>
        <taxon>Acanthomorphata</taxon>
        <taxon>Eupercaria</taxon>
        <taxon>Tetraodontiformes</taxon>
        <taxon>Molidae</taxon>
        <taxon>Mola</taxon>
    </lineage>
</organism>
<evidence type="ECO:0000313" key="13">
    <source>
        <dbReference type="Ensembl" id="ENSMMOP00000017013.1"/>
    </source>
</evidence>
<feature type="region of interest" description="Disordered" evidence="9">
    <location>
        <begin position="1313"/>
        <end position="1357"/>
    </location>
</feature>
<feature type="compositionally biased region" description="Basic and acidic residues" evidence="9">
    <location>
        <begin position="1044"/>
        <end position="1053"/>
    </location>
</feature>
<feature type="region of interest" description="Disordered" evidence="9">
    <location>
        <begin position="532"/>
        <end position="646"/>
    </location>
</feature>
<feature type="region of interest" description="Disordered" evidence="9">
    <location>
        <begin position="1238"/>
        <end position="1273"/>
    </location>
</feature>
<dbReference type="SUPFAM" id="SSF48065">
    <property type="entry name" value="DBL homology domain (DH-domain)"/>
    <property type="match status" value="1"/>
</dbReference>
<evidence type="ECO:0000256" key="8">
    <source>
        <dbReference type="ARBA" id="ARBA00023136"/>
    </source>
</evidence>
<dbReference type="InterPro" id="IPR041020">
    <property type="entry name" value="PH_16"/>
</dbReference>
<feature type="compositionally biased region" description="Acidic residues" evidence="9">
    <location>
        <begin position="309"/>
        <end position="318"/>
    </location>
</feature>
<evidence type="ECO:0000259" key="10">
    <source>
        <dbReference type="PROSITE" id="PS50003"/>
    </source>
</evidence>
<keyword evidence="7" id="KW-0175">Coiled coil</keyword>
<dbReference type="SUPFAM" id="SSF50729">
    <property type="entry name" value="PH domain-like"/>
    <property type="match status" value="1"/>
</dbReference>
<dbReference type="CDD" id="cd00160">
    <property type="entry name" value="RhoGEF"/>
    <property type="match status" value="1"/>
</dbReference>
<dbReference type="GO" id="GO:0035556">
    <property type="term" value="P:intracellular signal transduction"/>
    <property type="evidence" value="ECO:0007669"/>
    <property type="project" value="InterPro"/>
</dbReference>
<dbReference type="Gene3D" id="2.30.42.10">
    <property type="match status" value="1"/>
</dbReference>
<dbReference type="SUPFAM" id="SSF48097">
    <property type="entry name" value="Regulator of G-protein signaling, RGS"/>
    <property type="match status" value="1"/>
</dbReference>
<feature type="domain" description="DH" evidence="11">
    <location>
        <begin position="687"/>
        <end position="873"/>
    </location>
</feature>
<feature type="compositionally biased region" description="Basic and acidic residues" evidence="9">
    <location>
        <begin position="533"/>
        <end position="544"/>
    </location>
</feature>
<dbReference type="InterPro" id="IPR001331">
    <property type="entry name" value="GDS_CDC24_CS"/>
</dbReference>
<dbReference type="SMART" id="SM00228">
    <property type="entry name" value="PDZ"/>
    <property type="match status" value="1"/>
</dbReference>
<dbReference type="PROSITE" id="PS50010">
    <property type="entry name" value="DH_2"/>
    <property type="match status" value="1"/>
</dbReference>
<dbReference type="PROSITE" id="PS50003">
    <property type="entry name" value="PH_DOMAIN"/>
    <property type="match status" value="1"/>
</dbReference>
<evidence type="ECO:0000256" key="6">
    <source>
        <dbReference type="ARBA" id="ARBA00022658"/>
    </source>
</evidence>
<protein>
    <submittedName>
        <fullName evidence="13">Uncharacterized protein</fullName>
    </submittedName>
</protein>
<feature type="region of interest" description="Disordered" evidence="9">
    <location>
        <begin position="268"/>
        <end position="318"/>
    </location>
</feature>
<feature type="compositionally biased region" description="Low complexity" evidence="9">
    <location>
        <begin position="617"/>
        <end position="629"/>
    </location>
</feature>
<reference evidence="13" key="2">
    <citation type="submission" date="2025-09" db="UniProtKB">
        <authorList>
            <consortium name="Ensembl"/>
        </authorList>
    </citation>
    <scope>IDENTIFICATION</scope>
</reference>
<dbReference type="Ensembl" id="ENSMMOT00000017296.1">
    <property type="protein sequence ID" value="ENSMMOP00000017013.1"/>
    <property type="gene ID" value="ENSMMOG00000012962.1"/>
</dbReference>
<dbReference type="InterPro" id="IPR036305">
    <property type="entry name" value="RGS_sf"/>
</dbReference>
<dbReference type="GO" id="GO:0005085">
    <property type="term" value="F:guanyl-nucleotide exchange factor activity"/>
    <property type="evidence" value="ECO:0007669"/>
    <property type="project" value="UniProtKB-KW"/>
</dbReference>
<dbReference type="Proteomes" id="UP000261620">
    <property type="component" value="Unplaced"/>
</dbReference>
<dbReference type="OMA" id="FICGERQ"/>
<evidence type="ECO:0000256" key="3">
    <source>
        <dbReference type="ARBA" id="ARBA00022468"/>
    </source>
</evidence>
<evidence type="ECO:0000259" key="12">
    <source>
        <dbReference type="PROSITE" id="PS50106"/>
    </source>
</evidence>
<name>A0A3Q3WPI9_MOLML</name>
<dbReference type="STRING" id="94237.ENSMMOP00000017013"/>
<feature type="compositionally biased region" description="Polar residues" evidence="9">
    <location>
        <begin position="274"/>
        <end position="283"/>
    </location>
</feature>
<keyword evidence="6" id="KW-0344">Guanine-nucleotide releasing factor</keyword>
<dbReference type="SMART" id="SM00325">
    <property type="entry name" value="RhoGEF"/>
    <property type="match status" value="1"/>
</dbReference>
<feature type="region of interest" description="Disordered" evidence="9">
    <location>
        <begin position="1175"/>
        <end position="1201"/>
    </location>
</feature>
<evidence type="ECO:0000259" key="11">
    <source>
        <dbReference type="PROSITE" id="PS50010"/>
    </source>
</evidence>
<dbReference type="PANTHER" id="PTHR45872">
    <property type="entry name" value="RHO GUANINE NUCLEOTIDE EXCHANGE FACTOR 2, ISOFORM D"/>
    <property type="match status" value="1"/>
</dbReference>
<dbReference type="GO" id="GO:0016020">
    <property type="term" value="C:membrane"/>
    <property type="evidence" value="ECO:0007669"/>
    <property type="project" value="UniProtKB-SubCell"/>
</dbReference>
<feature type="compositionally biased region" description="Basic and acidic residues" evidence="9">
    <location>
        <begin position="567"/>
        <end position="580"/>
    </location>
</feature>
<evidence type="ECO:0000256" key="9">
    <source>
        <dbReference type="SAM" id="MobiDB-lite"/>
    </source>
</evidence>
<dbReference type="InterPro" id="IPR001849">
    <property type="entry name" value="PH_domain"/>
</dbReference>